<feature type="region of interest" description="Disordered" evidence="1">
    <location>
        <begin position="69"/>
        <end position="94"/>
    </location>
</feature>
<evidence type="ECO:0000313" key="3">
    <source>
        <dbReference type="WBParaSite" id="sdigi.contig43.g2758.t1"/>
    </source>
</evidence>
<dbReference type="AlphaFoldDB" id="A0A915PUE2"/>
<feature type="compositionally biased region" description="Basic and acidic residues" evidence="1">
    <location>
        <begin position="74"/>
        <end position="85"/>
    </location>
</feature>
<name>A0A915PUE2_9BILA</name>
<evidence type="ECO:0000313" key="2">
    <source>
        <dbReference type="Proteomes" id="UP000887581"/>
    </source>
</evidence>
<sequence length="94" mass="10613">MCCRDVKSHQGSSTEMEVKCERTEGWEKGRVNPCTASFHVCHLGKVKGRFLAASCLSTNWENVNFVRASVTHTPKKDERGREEKRKGWKGSGTQ</sequence>
<keyword evidence="2" id="KW-1185">Reference proteome</keyword>
<protein>
    <submittedName>
        <fullName evidence="3">Uncharacterized protein</fullName>
    </submittedName>
</protein>
<accession>A0A915PUE2</accession>
<reference evidence="3" key="1">
    <citation type="submission" date="2022-11" db="UniProtKB">
        <authorList>
            <consortium name="WormBaseParasite"/>
        </authorList>
    </citation>
    <scope>IDENTIFICATION</scope>
</reference>
<dbReference type="Proteomes" id="UP000887581">
    <property type="component" value="Unplaced"/>
</dbReference>
<organism evidence="2 3">
    <name type="scientific">Setaria digitata</name>
    <dbReference type="NCBI Taxonomy" id="48799"/>
    <lineage>
        <taxon>Eukaryota</taxon>
        <taxon>Metazoa</taxon>
        <taxon>Ecdysozoa</taxon>
        <taxon>Nematoda</taxon>
        <taxon>Chromadorea</taxon>
        <taxon>Rhabditida</taxon>
        <taxon>Spirurina</taxon>
        <taxon>Spiruromorpha</taxon>
        <taxon>Filarioidea</taxon>
        <taxon>Setariidae</taxon>
        <taxon>Setaria</taxon>
    </lineage>
</organism>
<evidence type="ECO:0000256" key="1">
    <source>
        <dbReference type="SAM" id="MobiDB-lite"/>
    </source>
</evidence>
<proteinExistence type="predicted"/>
<dbReference type="WBParaSite" id="sdigi.contig43.g2758.t1">
    <property type="protein sequence ID" value="sdigi.contig43.g2758.t1"/>
    <property type="gene ID" value="sdigi.contig43.g2758"/>
</dbReference>